<evidence type="ECO:0000313" key="3">
    <source>
        <dbReference type="Proteomes" id="UP000006882"/>
    </source>
</evidence>
<keyword evidence="3" id="KW-1185">Reference proteome</keyword>
<accession>A0A251R279</accession>
<dbReference type="AlphaFoldDB" id="A0A251R279"/>
<evidence type="ECO:0000313" key="2">
    <source>
        <dbReference type="EMBL" id="ONI30113.1"/>
    </source>
</evidence>
<reference evidence="2 3" key="1">
    <citation type="journal article" date="2013" name="Nat. Genet.">
        <title>The high-quality draft genome of peach (Prunus persica) identifies unique patterns of genetic diversity, domestication and genome evolution.</title>
        <authorList>
            <consortium name="International Peach Genome Initiative"/>
            <person name="Verde I."/>
            <person name="Abbott A.G."/>
            <person name="Scalabrin S."/>
            <person name="Jung S."/>
            <person name="Shu S."/>
            <person name="Marroni F."/>
            <person name="Zhebentyayeva T."/>
            <person name="Dettori M.T."/>
            <person name="Grimwood J."/>
            <person name="Cattonaro F."/>
            <person name="Zuccolo A."/>
            <person name="Rossini L."/>
            <person name="Jenkins J."/>
            <person name="Vendramin E."/>
            <person name="Meisel L.A."/>
            <person name="Decroocq V."/>
            <person name="Sosinski B."/>
            <person name="Prochnik S."/>
            <person name="Mitros T."/>
            <person name="Policriti A."/>
            <person name="Cipriani G."/>
            <person name="Dondini L."/>
            <person name="Ficklin S."/>
            <person name="Goodstein D.M."/>
            <person name="Xuan P."/>
            <person name="Del Fabbro C."/>
            <person name="Aramini V."/>
            <person name="Copetti D."/>
            <person name="Gonzalez S."/>
            <person name="Horner D.S."/>
            <person name="Falchi R."/>
            <person name="Lucas S."/>
            <person name="Mica E."/>
            <person name="Maldonado J."/>
            <person name="Lazzari B."/>
            <person name="Bielenberg D."/>
            <person name="Pirona R."/>
            <person name="Miculan M."/>
            <person name="Barakat A."/>
            <person name="Testolin R."/>
            <person name="Stella A."/>
            <person name="Tartarini S."/>
            <person name="Tonutti P."/>
            <person name="Arus P."/>
            <person name="Orellana A."/>
            <person name="Wells C."/>
            <person name="Main D."/>
            <person name="Vizzotto G."/>
            <person name="Silva H."/>
            <person name="Salamini F."/>
            <person name="Schmutz J."/>
            <person name="Morgante M."/>
            <person name="Rokhsar D.S."/>
        </authorList>
    </citation>
    <scope>NUCLEOTIDE SEQUENCE [LARGE SCALE GENOMIC DNA]</scope>
    <source>
        <strain evidence="3">cv. Nemared</strain>
    </source>
</reference>
<feature type="region of interest" description="Disordered" evidence="1">
    <location>
        <begin position="54"/>
        <end position="73"/>
    </location>
</feature>
<feature type="compositionally biased region" description="Basic and acidic residues" evidence="1">
    <location>
        <begin position="54"/>
        <end position="66"/>
    </location>
</feature>
<dbReference type="Proteomes" id="UP000006882">
    <property type="component" value="Chromosome G1"/>
</dbReference>
<sequence length="161" mass="18759">MTCKIFHLQKQNKRNILFELRYDTELLRNENKNISQLNVSFRLSFHRNFFSGNKHRERERKREHMPSDSYNGKAWPDRREAATICATQSCCGSSMPWSARSDAAARGEDRRRQTRGGARSRKMTRLLNPRLGLGFITLVIWDLDPKTHIQSETHLSSPNNG</sequence>
<name>A0A251R279_PRUPE</name>
<organism evidence="2 3">
    <name type="scientific">Prunus persica</name>
    <name type="common">Peach</name>
    <name type="synonym">Amygdalus persica</name>
    <dbReference type="NCBI Taxonomy" id="3760"/>
    <lineage>
        <taxon>Eukaryota</taxon>
        <taxon>Viridiplantae</taxon>
        <taxon>Streptophyta</taxon>
        <taxon>Embryophyta</taxon>
        <taxon>Tracheophyta</taxon>
        <taxon>Spermatophyta</taxon>
        <taxon>Magnoliopsida</taxon>
        <taxon>eudicotyledons</taxon>
        <taxon>Gunneridae</taxon>
        <taxon>Pentapetalae</taxon>
        <taxon>rosids</taxon>
        <taxon>fabids</taxon>
        <taxon>Rosales</taxon>
        <taxon>Rosaceae</taxon>
        <taxon>Amygdaloideae</taxon>
        <taxon>Amygdaleae</taxon>
        <taxon>Prunus</taxon>
    </lineage>
</organism>
<evidence type="ECO:0000256" key="1">
    <source>
        <dbReference type="SAM" id="MobiDB-lite"/>
    </source>
</evidence>
<proteinExistence type="predicted"/>
<feature type="region of interest" description="Disordered" evidence="1">
    <location>
        <begin position="95"/>
        <end position="120"/>
    </location>
</feature>
<dbReference type="EMBL" id="CM007651">
    <property type="protein sequence ID" value="ONI30113.1"/>
    <property type="molecule type" value="Genomic_DNA"/>
</dbReference>
<protein>
    <submittedName>
        <fullName evidence="2">Uncharacterized protein</fullName>
    </submittedName>
</protein>
<dbReference type="Gramene" id="ONI30113">
    <property type="protein sequence ID" value="ONI30113"/>
    <property type="gene ID" value="PRUPE_1G231800"/>
</dbReference>
<gene>
    <name evidence="2" type="ORF">PRUPE_1G231800</name>
</gene>